<dbReference type="GO" id="GO:0009055">
    <property type="term" value="F:electron transfer activity"/>
    <property type="evidence" value="ECO:0007669"/>
    <property type="project" value="UniProtKB-UniRule"/>
</dbReference>
<accession>A0A5C8ZLY7</accession>
<gene>
    <name evidence="6" type="primary">azoR</name>
    <name evidence="8" type="ORF">FV139_19580</name>
</gene>
<dbReference type="InterPro" id="IPR023048">
    <property type="entry name" value="NADH:quinone_OxRdtase_FMN_depd"/>
</dbReference>
<dbReference type="AlphaFoldDB" id="A0A5C8ZLY7"/>
<keyword evidence="9" id="KW-1185">Reference proteome</keyword>
<dbReference type="InterPro" id="IPR029039">
    <property type="entry name" value="Flavoprotein-like_sf"/>
</dbReference>
<dbReference type="PANTHER" id="PTHR43741:SF4">
    <property type="entry name" value="FMN-DEPENDENT NADH:QUINONE OXIDOREDUCTASE"/>
    <property type="match status" value="1"/>
</dbReference>
<evidence type="ECO:0000256" key="3">
    <source>
        <dbReference type="ARBA" id="ARBA00023002"/>
    </source>
</evidence>
<dbReference type="GO" id="GO:0010181">
    <property type="term" value="F:FMN binding"/>
    <property type="evidence" value="ECO:0007669"/>
    <property type="project" value="UniProtKB-UniRule"/>
</dbReference>
<feature type="binding site" evidence="6">
    <location>
        <begin position="100"/>
        <end position="103"/>
    </location>
    <ligand>
        <name>FMN</name>
        <dbReference type="ChEBI" id="CHEBI:58210"/>
    </ligand>
</feature>
<dbReference type="EC" id="1.6.5.-" evidence="6"/>
<dbReference type="Pfam" id="PF02525">
    <property type="entry name" value="Flavodoxin_2"/>
    <property type="match status" value="1"/>
</dbReference>
<feature type="domain" description="Flavodoxin-like fold" evidence="7">
    <location>
        <begin position="1"/>
        <end position="211"/>
    </location>
</feature>
<name>A0A5C8ZLY7_9GAMM</name>
<dbReference type="PANTHER" id="PTHR43741">
    <property type="entry name" value="FMN-DEPENDENT NADH-AZOREDUCTASE 1"/>
    <property type="match status" value="1"/>
</dbReference>
<comment type="cofactor">
    <cofactor evidence="6">
        <name>FMN</name>
        <dbReference type="ChEBI" id="CHEBI:58210"/>
    </cofactor>
    <text evidence="6">Binds 1 FMN per subunit.</text>
</comment>
<dbReference type="Gene3D" id="3.40.50.360">
    <property type="match status" value="1"/>
</dbReference>
<organism evidence="8 9">
    <name type="scientific">Parahaliea maris</name>
    <dbReference type="NCBI Taxonomy" id="2716870"/>
    <lineage>
        <taxon>Bacteria</taxon>
        <taxon>Pseudomonadati</taxon>
        <taxon>Pseudomonadota</taxon>
        <taxon>Gammaproteobacteria</taxon>
        <taxon>Cellvibrionales</taxon>
        <taxon>Halieaceae</taxon>
        <taxon>Parahaliea</taxon>
    </lineage>
</organism>
<comment type="caution">
    <text evidence="8">The sequence shown here is derived from an EMBL/GenBank/DDBJ whole genome shotgun (WGS) entry which is preliminary data.</text>
</comment>
<dbReference type="HAMAP" id="MF_01216">
    <property type="entry name" value="Azoreductase_type1"/>
    <property type="match status" value="1"/>
</dbReference>
<sequence>MKILSIEASPRGDKSNSSRVAQAFLEACTEANPDVEIDRLNVFDDGLPAFGREGASQKMAHIARLMESGQGLEAAGEWSGVLDHIQRLKSADKVVISSAMWNFSIPYPLKHYIDLVCQPGLTFGVNPQGEYVGMLKGKSLQLILSRGSEYRPGFPRQEDGIKTDYQSAYLRHIAAFLGFEDVREIILQPMDAKGPAHAATVLEQALQAARAAGAAF</sequence>
<dbReference type="GO" id="GO:0016655">
    <property type="term" value="F:oxidoreductase activity, acting on NAD(P)H, quinone or similar compound as acceptor"/>
    <property type="evidence" value="ECO:0007669"/>
    <property type="project" value="InterPro"/>
</dbReference>
<evidence type="ECO:0000256" key="6">
    <source>
        <dbReference type="HAMAP-Rule" id="MF_01216"/>
    </source>
</evidence>
<dbReference type="GO" id="GO:0016652">
    <property type="term" value="F:oxidoreductase activity, acting on NAD(P)H as acceptor"/>
    <property type="evidence" value="ECO:0007669"/>
    <property type="project" value="UniProtKB-UniRule"/>
</dbReference>
<dbReference type="EC" id="1.7.1.17" evidence="6"/>
<comment type="catalytic activity">
    <reaction evidence="6">
        <text>2 a quinone + NADH + H(+) = 2 a 1,4-benzosemiquinone + NAD(+)</text>
        <dbReference type="Rhea" id="RHEA:65952"/>
        <dbReference type="ChEBI" id="CHEBI:15378"/>
        <dbReference type="ChEBI" id="CHEBI:57540"/>
        <dbReference type="ChEBI" id="CHEBI:57945"/>
        <dbReference type="ChEBI" id="CHEBI:132124"/>
        <dbReference type="ChEBI" id="CHEBI:134225"/>
    </reaction>
</comment>
<protein>
    <recommendedName>
        <fullName evidence="6">FMN dependent NADH:quinone oxidoreductase</fullName>
        <ecNumber evidence="6">1.6.5.-</ecNumber>
    </recommendedName>
    <alternativeName>
        <fullName evidence="6">Azo-dye reductase</fullName>
    </alternativeName>
    <alternativeName>
        <fullName evidence="6">FMN-dependent NADH-azo compound oxidoreductase</fullName>
    </alternativeName>
    <alternativeName>
        <fullName evidence="6">FMN-dependent NADH-azoreductase</fullName>
        <ecNumber evidence="6">1.7.1.17</ecNumber>
    </alternativeName>
</protein>
<comment type="catalytic activity">
    <reaction evidence="5">
        <text>N,N-dimethyl-1,4-phenylenediamine + anthranilate + 2 NAD(+) = 2-(4-dimethylaminophenyl)diazenylbenzoate + 2 NADH + 2 H(+)</text>
        <dbReference type="Rhea" id="RHEA:55872"/>
        <dbReference type="ChEBI" id="CHEBI:15378"/>
        <dbReference type="ChEBI" id="CHEBI:15783"/>
        <dbReference type="ChEBI" id="CHEBI:16567"/>
        <dbReference type="ChEBI" id="CHEBI:57540"/>
        <dbReference type="ChEBI" id="CHEBI:57945"/>
        <dbReference type="ChEBI" id="CHEBI:71579"/>
        <dbReference type="EC" id="1.7.1.17"/>
    </reaction>
    <physiologicalReaction direction="right-to-left" evidence="5">
        <dbReference type="Rhea" id="RHEA:55874"/>
    </physiologicalReaction>
</comment>
<evidence type="ECO:0000313" key="9">
    <source>
        <dbReference type="Proteomes" id="UP000321039"/>
    </source>
</evidence>
<evidence type="ECO:0000313" key="8">
    <source>
        <dbReference type="EMBL" id="TXS89493.1"/>
    </source>
</evidence>
<comment type="function">
    <text evidence="6">Quinone reductase that provides resistance to thiol-specific stress caused by electrophilic quinones.</text>
</comment>
<dbReference type="InterPro" id="IPR003680">
    <property type="entry name" value="Flavodoxin_fold"/>
</dbReference>
<dbReference type="SUPFAM" id="SSF52218">
    <property type="entry name" value="Flavoproteins"/>
    <property type="match status" value="1"/>
</dbReference>
<dbReference type="InterPro" id="IPR050104">
    <property type="entry name" value="FMN-dep_NADH:Q_OxRdtase_AzoR1"/>
</dbReference>
<dbReference type="EMBL" id="VRZA01000010">
    <property type="protein sequence ID" value="TXS89493.1"/>
    <property type="molecule type" value="Genomic_DNA"/>
</dbReference>
<keyword evidence="3 6" id="KW-0560">Oxidoreductase</keyword>
<comment type="similarity">
    <text evidence="6">Belongs to the azoreductase type 1 family.</text>
</comment>
<keyword evidence="2 6" id="KW-0288">FMN</keyword>
<evidence type="ECO:0000256" key="5">
    <source>
        <dbReference type="ARBA" id="ARBA00048542"/>
    </source>
</evidence>
<keyword evidence="4 6" id="KW-0520">NAD</keyword>
<dbReference type="RefSeq" id="WP_148070185.1">
    <property type="nucleotide sequence ID" value="NZ_VRZA01000010.1"/>
</dbReference>
<comment type="function">
    <text evidence="6">Also exhibits azoreductase activity. Catalyzes the reductive cleavage of the azo bond in aromatic azo compounds to the corresponding amines.</text>
</comment>
<reference evidence="8 9" key="1">
    <citation type="submission" date="2019-08" db="EMBL/GenBank/DDBJ databases">
        <title>Parahaliea maris sp. nov., isolated from the surface seawater.</title>
        <authorList>
            <person name="Liu Y."/>
        </authorList>
    </citation>
    <scope>NUCLEOTIDE SEQUENCE [LARGE SCALE GENOMIC DNA]</scope>
    <source>
        <strain evidence="8 9">HSLHS9</strain>
    </source>
</reference>
<comment type="subunit">
    <text evidence="6">Homodimer.</text>
</comment>
<comment type="caution">
    <text evidence="6">Lacks conserved residue(s) required for the propagation of feature annotation.</text>
</comment>
<keyword evidence="1 6" id="KW-0285">Flavoprotein</keyword>
<dbReference type="Proteomes" id="UP000321039">
    <property type="component" value="Unassembled WGS sequence"/>
</dbReference>
<feature type="binding site" evidence="6">
    <location>
        <position position="9"/>
    </location>
    <ligand>
        <name>FMN</name>
        <dbReference type="ChEBI" id="CHEBI:58210"/>
    </ligand>
</feature>
<evidence type="ECO:0000256" key="1">
    <source>
        <dbReference type="ARBA" id="ARBA00022630"/>
    </source>
</evidence>
<evidence type="ECO:0000259" key="7">
    <source>
        <dbReference type="Pfam" id="PF02525"/>
    </source>
</evidence>
<evidence type="ECO:0000256" key="2">
    <source>
        <dbReference type="ARBA" id="ARBA00022643"/>
    </source>
</evidence>
<evidence type="ECO:0000256" key="4">
    <source>
        <dbReference type="ARBA" id="ARBA00023027"/>
    </source>
</evidence>
<proteinExistence type="inferred from homology"/>
<feature type="binding site" evidence="6">
    <location>
        <begin position="15"/>
        <end position="17"/>
    </location>
    <ligand>
        <name>FMN</name>
        <dbReference type="ChEBI" id="CHEBI:58210"/>
    </ligand>
</feature>